<protein>
    <recommendedName>
        <fullName evidence="4">YtkA-like domain-containing protein</fullName>
    </recommendedName>
</protein>
<comment type="caution">
    <text evidence="2">The sequence shown here is derived from an EMBL/GenBank/DDBJ whole genome shotgun (WGS) entry which is preliminary data.</text>
</comment>
<dbReference type="PROSITE" id="PS51257">
    <property type="entry name" value="PROKAR_LIPOPROTEIN"/>
    <property type="match status" value="1"/>
</dbReference>
<evidence type="ECO:0008006" key="4">
    <source>
        <dbReference type="Google" id="ProtNLM"/>
    </source>
</evidence>
<sequence>MLICRTYAAVAGVFLLLLTTGCDAPSTVTEFQQLDLQLVTDRPQVEEPLEFTLKLPLQQQPQLSFIEGINMNMGRLPVRWEHRGDGIWHGQSMVGACTEPMMQWRLVVIVQTPKGQIRDELLFQTRTN</sequence>
<dbReference type="EMBL" id="PIQG01000001">
    <property type="protein sequence ID" value="RUO79371.1"/>
    <property type="molecule type" value="Genomic_DNA"/>
</dbReference>
<dbReference type="RefSeq" id="WP_126825167.1">
    <property type="nucleotide sequence ID" value="NZ_PIQG01000001.1"/>
</dbReference>
<keyword evidence="1" id="KW-0732">Signal</keyword>
<reference evidence="2 3" key="1">
    <citation type="journal article" date="2011" name="Front. Microbiol.">
        <title>Genomic signatures of strain selection and enhancement in Bacillus atrophaeus var. globigii, a historical biowarfare simulant.</title>
        <authorList>
            <person name="Gibbons H.S."/>
            <person name="Broomall S.M."/>
            <person name="McNew L.A."/>
            <person name="Daligault H."/>
            <person name="Chapman C."/>
            <person name="Bruce D."/>
            <person name="Karavis M."/>
            <person name="Krepps M."/>
            <person name="McGregor P.A."/>
            <person name="Hong C."/>
            <person name="Park K.H."/>
            <person name="Akmal A."/>
            <person name="Feldman A."/>
            <person name="Lin J.S."/>
            <person name="Chang W.E."/>
            <person name="Higgs B.W."/>
            <person name="Demirev P."/>
            <person name="Lindquist J."/>
            <person name="Liem A."/>
            <person name="Fochler E."/>
            <person name="Read T.D."/>
            <person name="Tapia R."/>
            <person name="Johnson S."/>
            <person name="Bishop-Lilly K.A."/>
            <person name="Detter C."/>
            <person name="Han C."/>
            <person name="Sozhamannan S."/>
            <person name="Rosenzweig C.N."/>
            <person name="Skowronski E.W."/>
        </authorList>
    </citation>
    <scope>NUCLEOTIDE SEQUENCE [LARGE SCALE GENOMIC DNA]</scope>
    <source>
        <strain evidence="2 3">PIT1</strain>
    </source>
</reference>
<name>A0A432ZND4_9GAMM</name>
<dbReference type="OrthoDB" id="6238758at2"/>
<organism evidence="2 3">
    <name type="scientific">Pseudidiomarina taiwanensis</name>
    <dbReference type="NCBI Taxonomy" id="337250"/>
    <lineage>
        <taxon>Bacteria</taxon>
        <taxon>Pseudomonadati</taxon>
        <taxon>Pseudomonadota</taxon>
        <taxon>Gammaproteobacteria</taxon>
        <taxon>Alteromonadales</taxon>
        <taxon>Idiomarinaceae</taxon>
        <taxon>Pseudidiomarina</taxon>
    </lineage>
</organism>
<accession>A0A432ZND4</accession>
<feature type="chain" id="PRO_5019561127" description="YtkA-like domain-containing protein" evidence="1">
    <location>
        <begin position="25"/>
        <end position="128"/>
    </location>
</feature>
<evidence type="ECO:0000313" key="2">
    <source>
        <dbReference type="EMBL" id="RUO79371.1"/>
    </source>
</evidence>
<gene>
    <name evidence="2" type="ORF">CWI83_02360</name>
</gene>
<evidence type="ECO:0000256" key="1">
    <source>
        <dbReference type="SAM" id="SignalP"/>
    </source>
</evidence>
<dbReference type="AlphaFoldDB" id="A0A432ZND4"/>
<keyword evidence="3" id="KW-1185">Reference proteome</keyword>
<evidence type="ECO:0000313" key="3">
    <source>
        <dbReference type="Proteomes" id="UP000288279"/>
    </source>
</evidence>
<proteinExistence type="predicted"/>
<dbReference type="Proteomes" id="UP000288279">
    <property type="component" value="Unassembled WGS sequence"/>
</dbReference>
<feature type="signal peptide" evidence="1">
    <location>
        <begin position="1"/>
        <end position="24"/>
    </location>
</feature>